<dbReference type="Pfam" id="PF05965">
    <property type="entry name" value="FYRC"/>
    <property type="match status" value="1"/>
</dbReference>
<dbReference type="InterPro" id="IPR003889">
    <property type="entry name" value="FYrich_C"/>
</dbReference>
<reference evidence="4" key="1">
    <citation type="submission" date="2025-08" db="UniProtKB">
        <authorList>
            <consortium name="RefSeq"/>
        </authorList>
    </citation>
    <scope>IDENTIFICATION</scope>
</reference>
<dbReference type="AlphaFoldDB" id="A0AAJ6VKE2"/>
<dbReference type="PROSITE" id="PS51542">
    <property type="entry name" value="FYRN"/>
    <property type="match status" value="1"/>
</dbReference>
<dbReference type="PANTHER" id="PTHR22715">
    <property type="entry name" value="TRANSFORMING GROWTH FACTOR BETA REGULATED GENE 1"/>
    <property type="match status" value="1"/>
</dbReference>
<dbReference type="Proteomes" id="UP000695007">
    <property type="component" value="Unplaced"/>
</dbReference>
<sequence length="336" mass="37814">MSNSYGNTYYSEAYNNKELQQNLKYRKKYNKLKKLIKNTVVENAALCDQVAQMQENLIIVKDERLMLLKKLCQLQGEIDPATFLAKSQMGITGSPVQNSDMFTPKKNIKKRNSVEIHAKPKRCTKTARKVVQLIPLDIHGRPIFPISLGDLTVYSLGDVVADRVAYHTEDLIYPVGYCSTRVYASLKDARMKSLYTCKIFDGGTKPRFEIVSDTELDQPLSGLSPDECHSRLLTAISSSLSSIIPKGADFFGISHPTIQNLIQSSPGTRKLSIYKPQKFEISKHSTDRDTSPITEEENDPGLGFSALHRHYALSSSYSIKQESTNHKLLNFQELLS</sequence>
<dbReference type="GO" id="GO:0005634">
    <property type="term" value="C:nucleus"/>
    <property type="evidence" value="ECO:0007669"/>
    <property type="project" value="UniProtKB-SubCell"/>
</dbReference>
<dbReference type="GeneID" id="105359694"/>
<dbReference type="PROSITE" id="PS51543">
    <property type="entry name" value="FYRC"/>
    <property type="match status" value="1"/>
</dbReference>
<evidence type="ECO:0000313" key="4">
    <source>
        <dbReference type="RefSeq" id="XP_011494642.1"/>
    </source>
</evidence>
<dbReference type="RefSeq" id="XP_011494642.1">
    <property type="nucleotide sequence ID" value="XM_011496340.1"/>
</dbReference>
<accession>A0AAJ6VKE2</accession>
<protein>
    <submittedName>
        <fullName evidence="4">Transforming growth factor beta regulator 1</fullName>
    </submittedName>
</protein>
<evidence type="ECO:0000313" key="3">
    <source>
        <dbReference type="Proteomes" id="UP000695007"/>
    </source>
</evidence>
<dbReference type="Pfam" id="PF05964">
    <property type="entry name" value="FYRN"/>
    <property type="match status" value="1"/>
</dbReference>
<dbReference type="PANTHER" id="PTHR22715:SF0">
    <property type="entry name" value="TRANSFORMING GROWTH FACTOR BETA REGULATOR 1"/>
    <property type="match status" value="1"/>
</dbReference>
<dbReference type="KEGG" id="csol:105359694"/>
<dbReference type="Gene3D" id="3.30.160.360">
    <property type="match status" value="1"/>
</dbReference>
<name>A0AAJ6VKE2_9HYME</name>
<gene>
    <name evidence="4" type="primary">LOC105359694</name>
</gene>
<comment type="subcellular location">
    <subcellularLocation>
        <location evidence="1">Nucleus</location>
    </subcellularLocation>
</comment>
<keyword evidence="2" id="KW-0539">Nucleus</keyword>
<dbReference type="GO" id="GO:0051726">
    <property type="term" value="P:regulation of cell cycle"/>
    <property type="evidence" value="ECO:0007669"/>
    <property type="project" value="TreeGrafter"/>
</dbReference>
<evidence type="ECO:0000256" key="2">
    <source>
        <dbReference type="ARBA" id="ARBA00023242"/>
    </source>
</evidence>
<keyword evidence="3" id="KW-1185">Reference proteome</keyword>
<organism evidence="3 4">
    <name type="scientific">Ceratosolen solmsi marchali</name>
    <dbReference type="NCBI Taxonomy" id="326594"/>
    <lineage>
        <taxon>Eukaryota</taxon>
        <taxon>Metazoa</taxon>
        <taxon>Ecdysozoa</taxon>
        <taxon>Arthropoda</taxon>
        <taxon>Hexapoda</taxon>
        <taxon>Insecta</taxon>
        <taxon>Pterygota</taxon>
        <taxon>Neoptera</taxon>
        <taxon>Endopterygota</taxon>
        <taxon>Hymenoptera</taxon>
        <taxon>Apocrita</taxon>
        <taxon>Proctotrupomorpha</taxon>
        <taxon>Chalcidoidea</taxon>
        <taxon>Agaonidae</taxon>
        <taxon>Agaoninae</taxon>
        <taxon>Ceratosolen</taxon>
    </lineage>
</organism>
<dbReference type="InterPro" id="IPR040092">
    <property type="entry name" value="TBRG1"/>
</dbReference>
<proteinExistence type="predicted"/>
<dbReference type="SMART" id="SM00541">
    <property type="entry name" value="FYRN"/>
    <property type="match status" value="1"/>
</dbReference>
<dbReference type="InterPro" id="IPR003888">
    <property type="entry name" value="FYrich_N"/>
</dbReference>
<evidence type="ECO:0000256" key="1">
    <source>
        <dbReference type="ARBA" id="ARBA00004123"/>
    </source>
</evidence>